<dbReference type="Gene3D" id="3.40.630.30">
    <property type="match status" value="1"/>
</dbReference>
<organism evidence="4 5">
    <name type="scientific">Salicibibacter cibarius</name>
    <dbReference type="NCBI Taxonomy" id="2743000"/>
    <lineage>
        <taxon>Bacteria</taxon>
        <taxon>Bacillati</taxon>
        <taxon>Bacillota</taxon>
        <taxon>Bacilli</taxon>
        <taxon>Bacillales</taxon>
        <taxon>Bacillaceae</taxon>
        <taxon>Salicibibacter</taxon>
    </lineage>
</organism>
<sequence length="143" mass="16011">MEIRTATEKDISALAGLMEHLGYPTTTEEMNLRFSNIESHPDYHTLIASYNDKTVGMVSLAKSFFYEADGIYVRIVAIVVDPDYQNLGIGKELIKAAENWARMIGANVIALNSGDRPERSNAHTFYKNMGFEDKNIGFTKSLL</sequence>
<dbReference type="InterPro" id="IPR050832">
    <property type="entry name" value="Bact_Acetyltransf"/>
</dbReference>
<dbReference type="AlphaFoldDB" id="A0A7T6Z6H2"/>
<dbReference type="PROSITE" id="PS51186">
    <property type="entry name" value="GNAT"/>
    <property type="match status" value="1"/>
</dbReference>
<evidence type="ECO:0000256" key="1">
    <source>
        <dbReference type="ARBA" id="ARBA00022679"/>
    </source>
</evidence>
<dbReference type="SUPFAM" id="SSF55729">
    <property type="entry name" value="Acyl-CoA N-acyltransferases (Nat)"/>
    <property type="match status" value="1"/>
</dbReference>
<dbReference type="PANTHER" id="PTHR43877:SF2">
    <property type="entry name" value="AMINOALKYLPHOSPHONATE N-ACETYLTRANSFERASE-RELATED"/>
    <property type="match status" value="1"/>
</dbReference>
<dbReference type="InterPro" id="IPR016181">
    <property type="entry name" value="Acyl_CoA_acyltransferase"/>
</dbReference>
<dbReference type="CDD" id="cd04301">
    <property type="entry name" value="NAT_SF"/>
    <property type="match status" value="1"/>
</dbReference>
<name>A0A7T6Z6H2_9BACI</name>
<keyword evidence="2" id="KW-0012">Acyltransferase</keyword>
<evidence type="ECO:0000313" key="5">
    <source>
        <dbReference type="Proteomes" id="UP000595823"/>
    </source>
</evidence>
<dbReference type="EMBL" id="CP054705">
    <property type="protein sequence ID" value="QQK77691.1"/>
    <property type="molecule type" value="Genomic_DNA"/>
</dbReference>
<dbReference type="PANTHER" id="PTHR43877">
    <property type="entry name" value="AMINOALKYLPHOSPHONATE N-ACETYLTRANSFERASE-RELATED-RELATED"/>
    <property type="match status" value="1"/>
</dbReference>
<dbReference type="InterPro" id="IPR000182">
    <property type="entry name" value="GNAT_dom"/>
</dbReference>
<keyword evidence="1 4" id="KW-0808">Transferase</keyword>
<evidence type="ECO:0000256" key="2">
    <source>
        <dbReference type="ARBA" id="ARBA00023315"/>
    </source>
</evidence>
<evidence type="ECO:0000259" key="3">
    <source>
        <dbReference type="PROSITE" id="PS51186"/>
    </source>
</evidence>
<protein>
    <submittedName>
        <fullName evidence="4">GNAT family N-acetyltransferase</fullName>
    </submittedName>
</protein>
<reference evidence="4 5" key="1">
    <citation type="submission" date="2020-06" db="EMBL/GenBank/DDBJ databases">
        <title>Genomic analysis of Salicibibacter sp. NKC5-3.</title>
        <authorList>
            <person name="Oh Y.J."/>
        </authorList>
    </citation>
    <scope>NUCLEOTIDE SEQUENCE [LARGE SCALE GENOMIC DNA]</scope>
    <source>
        <strain evidence="4 5">NKC5-3</strain>
    </source>
</reference>
<dbReference type="GO" id="GO:0016747">
    <property type="term" value="F:acyltransferase activity, transferring groups other than amino-acyl groups"/>
    <property type="evidence" value="ECO:0007669"/>
    <property type="project" value="InterPro"/>
</dbReference>
<accession>A0A7T6Z6H2</accession>
<evidence type="ECO:0000313" key="4">
    <source>
        <dbReference type="EMBL" id="QQK77691.1"/>
    </source>
</evidence>
<dbReference type="Pfam" id="PF00583">
    <property type="entry name" value="Acetyltransf_1"/>
    <property type="match status" value="1"/>
</dbReference>
<keyword evidence="5" id="KW-1185">Reference proteome</keyword>
<dbReference type="RefSeq" id="WP_200125267.1">
    <property type="nucleotide sequence ID" value="NZ_CP054705.1"/>
</dbReference>
<feature type="domain" description="N-acetyltransferase" evidence="3">
    <location>
        <begin position="1"/>
        <end position="143"/>
    </location>
</feature>
<gene>
    <name evidence="4" type="ORF">HUG15_20280</name>
</gene>
<dbReference type="KEGG" id="scia:HUG15_20280"/>
<dbReference type="Proteomes" id="UP000595823">
    <property type="component" value="Chromosome"/>
</dbReference>
<proteinExistence type="predicted"/>